<feature type="domain" description="NACHT" evidence="3">
    <location>
        <begin position="306"/>
        <end position="400"/>
    </location>
</feature>
<feature type="domain" description="TIR" evidence="2">
    <location>
        <begin position="17"/>
        <end position="149"/>
    </location>
</feature>
<feature type="transmembrane region" description="Helical" evidence="1">
    <location>
        <begin position="759"/>
        <end position="779"/>
    </location>
</feature>
<protein>
    <submittedName>
        <fullName evidence="4">TIR domain-containing protein</fullName>
    </submittedName>
</protein>
<dbReference type="InterPro" id="IPR007111">
    <property type="entry name" value="NACHT_NTPase"/>
</dbReference>
<dbReference type="SUPFAM" id="SSF52200">
    <property type="entry name" value="Toll/Interleukin receptor TIR domain"/>
    <property type="match status" value="1"/>
</dbReference>
<dbReference type="InterPro" id="IPR000157">
    <property type="entry name" value="TIR_dom"/>
</dbReference>
<keyword evidence="1" id="KW-0472">Membrane</keyword>
<dbReference type="AlphaFoldDB" id="A0A7C3PE27"/>
<dbReference type="InterPro" id="IPR003593">
    <property type="entry name" value="AAA+_ATPase"/>
</dbReference>
<dbReference type="PROSITE" id="PS50837">
    <property type="entry name" value="NACHT"/>
    <property type="match status" value="1"/>
</dbReference>
<dbReference type="GO" id="GO:0007165">
    <property type="term" value="P:signal transduction"/>
    <property type="evidence" value="ECO:0007669"/>
    <property type="project" value="InterPro"/>
</dbReference>
<proteinExistence type="predicted"/>
<evidence type="ECO:0000259" key="3">
    <source>
        <dbReference type="PROSITE" id="PS50837"/>
    </source>
</evidence>
<keyword evidence="1" id="KW-0812">Transmembrane</keyword>
<dbReference type="Gene3D" id="3.40.50.10140">
    <property type="entry name" value="Toll/interleukin-1 receptor homology (TIR) domain"/>
    <property type="match status" value="1"/>
</dbReference>
<feature type="transmembrane region" description="Helical" evidence="1">
    <location>
        <begin position="694"/>
        <end position="715"/>
    </location>
</feature>
<dbReference type="Pfam" id="PF05729">
    <property type="entry name" value="NACHT"/>
    <property type="match status" value="1"/>
</dbReference>
<dbReference type="PROSITE" id="PS50104">
    <property type="entry name" value="TIR"/>
    <property type="match status" value="1"/>
</dbReference>
<reference evidence="4" key="1">
    <citation type="journal article" date="2020" name="mSystems">
        <title>Genome- and Community-Level Interaction Insights into Carbon Utilization and Element Cycling Functions of Hydrothermarchaeota in Hydrothermal Sediment.</title>
        <authorList>
            <person name="Zhou Z."/>
            <person name="Liu Y."/>
            <person name="Xu W."/>
            <person name="Pan J."/>
            <person name="Luo Z.H."/>
            <person name="Li M."/>
        </authorList>
    </citation>
    <scope>NUCLEOTIDE SEQUENCE [LARGE SCALE GENOMIC DNA]</scope>
    <source>
        <strain evidence="4">SpSt-418</strain>
    </source>
</reference>
<gene>
    <name evidence="4" type="ORF">ENR64_06640</name>
</gene>
<dbReference type="EMBL" id="DSRU01000079">
    <property type="protein sequence ID" value="HFM97435.1"/>
    <property type="molecule type" value="Genomic_DNA"/>
</dbReference>
<dbReference type="Pfam" id="PF13676">
    <property type="entry name" value="TIR_2"/>
    <property type="match status" value="1"/>
</dbReference>
<feature type="transmembrane region" description="Helical" evidence="1">
    <location>
        <begin position="603"/>
        <end position="622"/>
    </location>
</feature>
<keyword evidence="1" id="KW-1133">Transmembrane helix</keyword>
<feature type="transmembrane region" description="Helical" evidence="1">
    <location>
        <begin position="571"/>
        <end position="591"/>
    </location>
</feature>
<sequence length="952" mass="107958">MVAHQGLGSSSTEQDASPNEIFISYSRRDKDFVTKLDNALRQTGRDPWVDWSDIQPAEDWWRAIERGIESASNFVFIISPDSISSKVCRQEVEYGLQHNKRLVPLLWREGFNMDDVHPAISQHNWILFREVDDFEQAFGKLLAALDTDLEYARNHTRLLVRAKEWQRKFSDSSFLLRGTDLLEAEQWLETSNTKQPQATELQRNYIHASRQDELARQEAELRLRRMSPQQYRNRKTLLNKVRNYWIKEVLENSLQDRVLMELGLQEQMDAVIPPWHISTDTPNSTPKPFPEGTRVTALFDQLGEGRTLLILGEPGAGKTTTLLKLARDLVTRAEQGIDDRIPVVFNLSSWMGGKQAISDWLVNELNTKYQIPAAIGQTWIEEQYLLLLLDGLDEVKTENQNACVIALNQFQQQYGAEMVVCCRAQDYESLKHRLNFQQAVLVRSLTPEQIHHYLDSGGSELGALKNLLAQDSVLQELAQSPLMLNIMALVYRGAEITNLPSLDLETQRHHLFDAFIERMLKRRVAGDRYSKAEVIHYLTWLAQRMVQESHSVFLIEDLQPNWLLTRLEKQLYRVIVMTLASLLCGFVMGFFARVLNYLIDPLLGMQVGIGAGLISGIAVGFLPRLRSNWAFGIMAGLASWLAFGLVGRLFNSLQPLNLGIFGLLCGIILLRLKDPGFEPGDTVQWSWAKGKQKFIVSFVWGLSVGSILLIGRWLFFSTDPISNLCQTFEASPDSLIRWTGSVLINFICQKEKQVSLKMLLGLLALSIFTGLNVGFVLGFRKIPAVESRTIPNHGIWKSVKNAIKLIAFCAPLATLISILFWLLYSWFPIEGTDPISSEFIWWIHYGNQLVPDGLMLGLSVGILLGVIGGLVGGENSGLIVLQHFVLRLVLWIRGYIPWNYARFLNYAADRILLKKVGGSYIFIHRLLLEHLAQTSASDCVLPQKRSVRSPGS</sequence>
<dbReference type="InterPro" id="IPR035897">
    <property type="entry name" value="Toll_tir_struct_dom_sf"/>
</dbReference>
<dbReference type="InterPro" id="IPR027417">
    <property type="entry name" value="P-loop_NTPase"/>
</dbReference>
<feature type="transmembrane region" description="Helical" evidence="1">
    <location>
        <begin position="805"/>
        <end position="829"/>
    </location>
</feature>
<dbReference type="Gene3D" id="3.40.50.300">
    <property type="entry name" value="P-loop containing nucleotide triphosphate hydrolases"/>
    <property type="match status" value="1"/>
</dbReference>
<organism evidence="4">
    <name type="scientific">Oscillatoriales cyanobacterium SpSt-418</name>
    <dbReference type="NCBI Taxonomy" id="2282169"/>
    <lineage>
        <taxon>Bacteria</taxon>
        <taxon>Bacillati</taxon>
        <taxon>Cyanobacteriota</taxon>
        <taxon>Cyanophyceae</taxon>
        <taxon>Oscillatoriophycideae</taxon>
        <taxon>Oscillatoriales</taxon>
    </lineage>
</organism>
<evidence type="ECO:0000259" key="2">
    <source>
        <dbReference type="PROSITE" id="PS50104"/>
    </source>
</evidence>
<evidence type="ECO:0000256" key="1">
    <source>
        <dbReference type="SAM" id="Phobius"/>
    </source>
</evidence>
<dbReference type="SMART" id="SM00255">
    <property type="entry name" value="TIR"/>
    <property type="match status" value="1"/>
</dbReference>
<name>A0A7C3PE27_9CYAN</name>
<feature type="transmembrane region" description="Helical" evidence="1">
    <location>
        <begin position="849"/>
        <end position="871"/>
    </location>
</feature>
<comment type="caution">
    <text evidence="4">The sequence shown here is derived from an EMBL/GenBank/DDBJ whole genome shotgun (WGS) entry which is preliminary data.</text>
</comment>
<accession>A0A7C3PE27</accession>
<dbReference type="SUPFAM" id="SSF52540">
    <property type="entry name" value="P-loop containing nucleoside triphosphate hydrolases"/>
    <property type="match status" value="1"/>
</dbReference>
<evidence type="ECO:0000313" key="4">
    <source>
        <dbReference type="EMBL" id="HFM97435.1"/>
    </source>
</evidence>
<feature type="transmembrane region" description="Helical" evidence="1">
    <location>
        <begin position="629"/>
        <end position="650"/>
    </location>
</feature>
<dbReference type="SMART" id="SM00382">
    <property type="entry name" value="AAA"/>
    <property type="match status" value="1"/>
</dbReference>